<dbReference type="GO" id="GO:0016020">
    <property type="term" value="C:membrane"/>
    <property type="evidence" value="ECO:0007669"/>
    <property type="project" value="InterPro"/>
</dbReference>
<dbReference type="Proteomes" id="UP001165289">
    <property type="component" value="Unassembled WGS sequence"/>
</dbReference>
<name>A0AAV7JBG7_9METZ</name>
<dbReference type="PROSITE" id="PS51421">
    <property type="entry name" value="RAS"/>
    <property type="match status" value="1"/>
</dbReference>
<dbReference type="InterPro" id="IPR001806">
    <property type="entry name" value="Small_GTPase"/>
</dbReference>
<dbReference type="SMART" id="SM00173">
    <property type="entry name" value="RAS"/>
    <property type="match status" value="1"/>
</dbReference>
<evidence type="ECO:0000313" key="3">
    <source>
        <dbReference type="EMBL" id="KAI6646095.1"/>
    </source>
</evidence>
<protein>
    <submittedName>
        <fullName evidence="3">Ras protein</fullName>
    </submittedName>
</protein>
<dbReference type="PANTHER" id="PTHR24070">
    <property type="entry name" value="RAS, DI-RAS, AND RHEB FAMILY MEMBERS OF SMALL GTPASE SUPERFAMILY"/>
    <property type="match status" value="1"/>
</dbReference>
<dbReference type="InterPro" id="IPR027417">
    <property type="entry name" value="P-loop_NTPase"/>
</dbReference>
<dbReference type="EMBL" id="JAKMXF010000363">
    <property type="protein sequence ID" value="KAI6646095.1"/>
    <property type="molecule type" value="Genomic_DNA"/>
</dbReference>
<dbReference type="GO" id="GO:0005525">
    <property type="term" value="F:GTP binding"/>
    <property type="evidence" value="ECO:0007669"/>
    <property type="project" value="UniProtKB-KW"/>
</dbReference>
<dbReference type="Gene3D" id="3.40.50.300">
    <property type="entry name" value="P-loop containing nucleotide triphosphate hydrolases"/>
    <property type="match status" value="1"/>
</dbReference>
<evidence type="ECO:0000256" key="1">
    <source>
        <dbReference type="ARBA" id="ARBA00022741"/>
    </source>
</evidence>
<proteinExistence type="predicted"/>
<dbReference type="GO" id="GO:0007165">
    <property type="term" value="P:signal transduction"/>
    <property type="evidence" value="ECO:0007669"/>
    <property type="project" value="InterPro"/>
</dbReference>
<reference evidence="3 4" key="1">
    <citation type="journal article" date="2023" name="BMC Biol.">
        <title>The compact genome of the sponge Oopsacas minuta (Hexactinellida) is lacking key metazoan core genes.</title>
        <authorList>
            <person name="Santini S."/>
            <person name="Schenkelaars Q."/>
            <person name="Jourda C."/>
            <person name="Duchesne M."/>
            <person name="Belahbib H."/>
            <person name="Rocher C."/>
            <person name="Selva M."/>
            <person name="Riesgo A."/>
            <person name="Vervoort M."/>
            <person name="Leys S.P."/>
            <person name="Kodjabachian L."/>
            <person name="Le Bivic A."/>
            <person name="Borchiellini C."/>
            <person name="Claverie J.M."/>
            <person name="Renard E."/>
        </authorList>
    </citation>
    <scope>NUCLEOTIDE SEQUENCE [LARGE SCALE GENOMIC DNA]</scope>
    <source>
        <strain evidence="3">SPO-2</strain>
    </source>
</reference>
<organism evidence="3 4">
    <name type="scientific">Oopsacas minuta</name>
    <dbReference type="NCBI Taxonomy" id="111878"/>
    <lineage>
        <taxon>Eukaryota</taxon>
        <taxon>Metazoa</taxon>
        <taxon>Porifera</taxon>
        <taxon>Hexactinellida</taxon>
        <taxon>Hexasterophora</taxon>
        <taxon>Lyssacinosida</taxon>
        <taxon>Leucopsacidae</taxon>
        <taxon>Oopsacas</taxon>
    </lineage>
</organism>
<dbReference type="Pfam" id="PF00071">
    <property type="entry name" value="Ras"/>
    <property type="match status" value="1"/>
</dbReference>
<dbReference type="InterPro" id="IPR020849">
    <property type="entry name" value="Small_GTPase_Ras-type"/>
</dbReference>
<evidence type="ECO:0000313" key="4">
    <source>
        <dbReference type="Proteomes" id="UP001165289"/>
    </source>
</evidence>
<keyword evidence="1" id="KW-0547">Nucleotide-binding</keyword>
<dbReference type="GO" id="GO:0003924">
    <property type="term" value="F:GTPase activity"/>
    <property type="evidence" value="ECO:0007669"/>
    <property type="project" value="InterPro"/>
</dbReference>
<comment type="caution">
    <text evidence="3">The sequence shown here is derived from an EMBL/GenBank/DDBJ whole genome shotgun (WGS) entry which is preliminary data.</text>
</comment>
<evidence type="ECO:0000256" key="2">
    <source>
        <dbReference type="ARBA" id="ARBA00023134"/>
    </source>
</evidence>
<dbReference type="SUPFAM" id="SSF52540">
    <property type="entry name" value="P-loop containing nucleoside triphosphate hydrolases"/>
    <property type="match status" value="1"/>
</dbReference>
<keyword evidence="4" id="KW-1185">Reference proteome</keyword>
<gene>
    <name evidence="3" type="ORF">LOD99_9542</name>
</gene>
<sequence length="222" mass="25666">MSHFTEFVCGYTPTIEELYEAPARVEDSLYILQILDTAGTDECGIIREEFYHQCDGYLLVFSVIDRFSLQEIKEISLSRNFSVQLLVPAMHTGNLSICRLYNKHLLQYSNSIIHLERADTNLKLDLELEPNLKEDMHSWYQVLNANSQPLQLITTADKSTHTIRITTLTNLCAEVAQEYISDAVQVQFDWSKWTWTRVVTLIGLGLDQVLLESNFKLMLWIQ</sequence>
<accession>A0AAV7JBG7</accession>
<dbReference type="AlphaFoldDB" id="A0AAV7JBG7"/>
<keyword evidence="2" id="KW-0342">GTP-binding</keyword>